<keyword evidence="2 3" id="KW-0040">ANK repeat</keyword>
<keyword evidence="4" id="KW-1185">Reference proteome</keyword>
<dbReference type="FunCoup" id="A0A6P8PI65">
    <property type="interactions" value="2218"/>
</dbReference>
<evidence type="ECO:0000313" key="5">
    <source>
        <dbReference type="RefSeq" id="XP_033775341.1"/>
    </source>
</evidence>
<dbReference type="GO" id="GO:0019901">
    <property type="term" value="F:protein kinase binding"/>
    <property type="evidence" value="ECO:0007669"/>
    <property type="project" value="TreeGrafter"/>
</dbReference>
<dbReference type="GO" id="GO:0004861">
    <property type="term" value="F:cyclin-dependent protein serine/threonine kinase inhibitor activity"/>
    <property type="evidence" value="ECO:0007669"/>
    <property type="project" value="TreeGrafter"/>
</dbReference>
<dbReference type="GO" id="GO:0005634">
    <property type="term" value="C:nucleus"/>
    <property type="evidence" value="ECO:0007669"/>
    <property type="project" value="TreeGrafter"/>
</dbReference>
<organism evidence="4 5">
    <name type="scientific">Geotrypetes seraphini</name>
    <name type="common">Gaboon caecilian</name>
    <name type="synonym">Caecilia seraphini</name>
    <dbReference type="NCBI Taxonomy" id="260995"/>
    <lineage>
        <taxon>Eukaryota</taxon>
        <taxon>Metazoa</taxon>
        <taxon>Chordata</taxon>
        <taxon>Craniata</taxon>
        <taxon>Vertebrata</taxon>
        <taxon>Euteleostomi</taxon>
        <taxon>Amphibia</taxon>
        <taxon>Gymnophiona</taxon>
        <taxon>Geotrypetes</taxon>
    </lineage>
</organism>
<dbReference type="Pfam" id="PF12796">
    <property type="entry name" value="Ank_2"/>
    <property type="match status" value="1"/>
</dbReference>
<dbReference type="PANTHER" id="PTHR24201">
    <property type="entry name" value="ANK_REP_REGION DOMAIN-CONTAINING PROTEIN"/>
    <property type="match status" value="1"/>
</dbReference>
<keyword evidence="1" id="KW-0677">Repeat</keyword>
<dbReference type="InterPro" id="IPR050776">
    <property type="entry name" value="Ank_Repeat/CDKN_Inhibitor"/>
</dbReference>
<proteinExistence type="predicted"/>
<dbReference type="SMART" id="SM00248">
    <property type="entry name" value="ANK"/>
    <property type="match status" value="3"/>
</dbReference>
<dbReference type="GeneID" id="117347943"/>
<dbReference type="PROSITE" id="PS50088">
    <property type="entry name" value="ANK_REPEAT"/>
    <property type="match status" value="1"/>
</dbReference>
<dbReference type="KEGG" id="gsh:117347943"/>
<dbReference type="RefSeq" id="XP_033775341.1">
    <property type="nucleotide sequence ID" value="XM_033919450.1"/>
</dbReference>
<feature type="repeat" description="ANK" evidence="3">
    <location>
        <begin position="75"/>
        <end position="107"/>
    </location>
</feature>
<dbReference type="AlphaFoldDB" id="A0A6P8PI65"/>
<dbReference type="InParanoid" id="A0A6P8PI65"/>
<dbReference type="GO" id="GO:0008285">
    <property type="term" value="P:negative regulation of cell population proliferation"/>
    <property type="evidence" value="ECO:0007669"/>
    <property type="project" value="TreeGrafter"/>
</dbReference>
<evidence type="ECO:0000256" key="2">
    <source>
        <dbReference type="ARBA" id="ARBA00023043"/>
    </source>
</evidence>
<evidence type="ECO:0000313" key="4">
    <source>
        <dbReference type="Proteomes" id="UP000515159"/>
    </source>
</evidence>
<dbReference type="GO" id="GO:0005737">
    <property type="term" value="C:cytoplasm"/>
    <property type="evidence" value="ECO:0007669"/>
    <property type="project" value="TreeGrafter"/>
</dbReference>
<name>A0A6P8PI65_GEOSA</name>
<dbReference type="InterPro" id="IPR036770">
    <property type="entry name" value="Ankyrin_rpt-contain_sf"/>
</dbReference>
<gene>
    <name evidence="5" type="primary">LOC117347943</name>
</gene>
<dbReference type="Proteomes" id="UP000515159">
    <property type="component" value="Chromosome 1"/>
</dbReference>
<reference evidence="5" key="1">
    <citation type="submission" date="2025-08" db="UniProtKB">
        <authorList>
            <consortium name="RefSeq"/>
        </authorList>
    </citation>
    <scope>IDENTIFICATION</scope>
</reference>
<dbReference type="OrthoDB" id="539213at2759"/>
<evidence type="ECO:0000256" key="3">
    <source>
        <dbReference type="PROSITE-ProRule" id="PRU00023"/>
    </source>
</evidence>
<dbReference type="GO" id="GO:2000045">
    <property type="term" value="P:regulation of G1/S transition of mitotic cell cycle"/>
    <property type="evidence" value="ECO:0007669"/>
    <property type="project" value="TreeGrafter"/>
</dbReference>
<dbReference type="InterPro" id="IPR002110">
    <property type="entry name" value="Ankyrin_rpt"/>
</dbReference>
<evidence type="ECO:0000256" key="1">
    <source>
        <dbReference type="ARBA" id="ARBA00022737"/>
    </source>
</evidence>
<dbReference type="Gene3D" id="1.25.40.20">
    <property type="entry name" value="Ankyrin repeat-containing domain"/>
    <property type="match status" value="1"/>
</dbReference>
<protein>
    <submittedName>
        <fullName evidence="5">Cyclin-dependent kinase 4 inhibitor B-like</fullName>
    </submittedName>
</protein>
<dbReference type="PANTHER" id="PTHR24201:SF8">
    <property type="entry name" value="CYCLIN-DEPENDENT KINASE 4 INHIBITOR B"/>
    <property type="match status" value="1"/>
</dbReference>
<dbReference type="SUPFAM" id="SSF48403">
    <property type="entry name" value="Ankyrin repeat"/>
    <property type="match status" value="1"/>
</dbReference>
<sequence>MEDEAVNDNRADALTRAAACGDLLRVQSLLESGTDPNETNSFHRTAIQVMKLGNPKLAELLLLYGADPNVPDPTTNTYPVHDAAREGFLDTLQVLVRGGACLDQCDRWGQLPIDVALYPNQLRNLLDQGCQTQSH</sequence>
<accession>A0A6P8PI65</accession>